<feature type="compositionally biased region" description="Low complexity" evidence="3">
    <location>
        <begin position="322"/>
        <end position="334"/>
    </location>
</feature>
<dbReference type="PROSITE" id="PS50010">
    <property type="entry name" value="DH_2"/>
    <property type="match status" value="1"/>
</dbReference>
<dbReference type="PANTHER" id="PTHR46572:SF1">
    <property type="entry name" value="RHO1 GUANINE NUCLEOTIDE EXCHANGE FACTOR TUS1"/>
    <property type="match status" value="1"/>
</dbReference>
<feature type="domain" description="CNH" evidence="6">
    <location>
        <begin position="1465"/>
        <end position="1767"/>
    </location>
</feature>
<dbReference type="SMART" id="SM00233">
    <property type="entry name" value="PH"/>
    <property type="match status" value="1"/>
</dbReference>
<feature type="domain" description="PH" evidence="4">
    <location>
        <begin position="1223"/>
        <end position="1400"/>
    </location>
</feature>
<feature type="region of interest" description="Disordered" evidence="3">
    <location>
        <begin position="746"/>
        <end position="797"/>
    </location>
</feature>
<dbReference type="InterPro" id="IPR052233">
    <property type="entry name" value="Rho-type_GEFs"/>
</dbReference>
<evidence type="ECO:0000259" key="5">
    <source>
        <dbReference type="PROSITE" id="PS50010"/>
    </source>
</evidence>
<feature type="compositionally biased region" description="Polar residues" evidence="3">
    <location>
        <begin position="1319"/>
        <end position="1331"/>
    </location>
</feature>
<dbReference type="PANTHER" id="PTHR46572">
    <property type="entry name" value="RHO1 GDP-GTP EXCHANGE PROTEIN 1-RELATED"/>
    <property type="match status" value="1"/>
</dbReference>
<feature type="region of interest" description="Disordered" evidence="3">
    <location>
        <begin position="230"/>
        <end position="260"/>
    </location>
</feature>
<feature type="region of interest" description="Disordered" evidence="3">
    <location>
        <begin position="1313"/>
        <end position="1348"/>
    </location>
</feature>
<dbReference type="PROSITE" id="PS50003">
    <property type="entry name" value="PH_DOMAIN"/>
    <property type="match status" value="1"/>
</dbReference>
<dbReference type="CDD" id="cd00160">
    <property type="entry name" value="RhoGEF"/>
    <property type="match status" value="1"/>
</dbReference>
<dbReference type="Gene3D" id="1.20.900.10">
    <property type="entry name" value="Dbl homology (DH) domain"/>
    <property type="match status" value="1"/>
</dbReference>
<dbReference type="GO" id="GO:0005085">
    <property type="term" value="F:guanyl-nucleotide exchange factor activity"/>
    <property type="evidence" value="ECO:0007669"/>
    <property type="project" value="UniProtKB-KW"/>
</dbReference>
<dbReference type="PROSITE" id="PS50219">
    <property type="entry name" value="CNH"/>
    <property type="match status" value="1"/>
</dbReference>
<dbReference type="InterPro" id="IPR000219">
    <property type="entry name" value="DH_dom"/>
</dbReference>
<dbReference type="InterPro" id="IPR001849">
    <property type="entry name" value="PH_domain"/>
</dbReference>
<dbReference type="EMBL" id="QGDH01000169">
    <property type="protein sequence ID" value="RAR03873.1"/>
    <property type="molecule type" value="Genomic_DNA"/>
</dbReference>
<feature type="region of interest" description="Disordered" evidence="3">
    <location>
        <begin position="674"/>
        <end position="732"/>
    </location>
</feature>
<dbReference type="SMART" id="SM00325">
    <property type="entry name" value="RhoGEF"/>
    <property type="match status" value="1"/>
</dbReference>
<feature type="region of interest" description="Disordered" evidence="3">
    <location>
        <begin position="483"/>
        <end position="524"/>
    </location>
</feature>
<feature type="compositionally biased region" description="Low complexity" evidence="3">
    <location>
        <begin position="718"/>
        <end position="728"/>
    </location>
</feature>
<dbReference type="InterPro" id="IPR011993">
    <property type="entry name" value="PH-like_dom_sf"/>
</dbReference>
<feature type="compositionally biased region" description="Polar residues" evidence="3">
    <location>
        <begin position="335"/>
        <end position="349"/>
    </location>
</feature>
<feature type="region of interest" description="Disordered" evidence="3">
    <location>
        <begin position="597"/>
        <end position="662"/>
    </location>
</feature>
<feature type="region of interest" description="Disordered" evidence="3">
    <location>
        <begin position="539"/>
        <end position="574"/>
    </location>
</feature>
<dbReference type="SUPFAM" id="SSF48065">
    <property type="entry name" value="DBL homology domain (DH-domain)"/>
    <property type="match status" value="1"/>
</dbReference>
<dbReference type="Pfam" id="PF15405">
    <property type="entry name" value="PH_5"/>
    <property type="match status" value="1"/>
</dbReference>
<dbReference type="Gene3D" id="2.30.29.30">
    <property type="entry name" value="Pleckstrin-homology domain (PH domain)/Phosphotyrosine-binding domain (PTB)"/>
    <property type="match status" value="1"/>
</dbReference>
<feature type="region of interest" description="Disordered" evidence="3">
    <location>
        <begin position="304"/>
        <end position="466"/>
    </location>
</feature>
<feature type="domain" description="DH" evidence="5">
    <location>
        <begin position="995"/>
        <end position="1187"/>
    </location>
</feature>
<evidence type="ECO:0000313" key="8">
    <source>
        <dbReference type="Proteomes" id="UP000249619"/>
    </source>
</evidence>
<name>A0A364MUF4_STELY</name>
<dbReference type="Proteomes" id="UP000249619">
    <property type="component" value="Unassembled WGS sequence"/>
</dbReference>
<dbReference type="InterPro" id="IPR001180">
    <property type="entry name" value="CNH_dom"/>
</dbReference>
<feature type="compositionally biased region" description="Low complexity" evidence="3">
    <location>
        <begin position="1332"/>
        <end position="1348"/>
    </location>
</feature>
<dbReference type="InterPro" id="IPR057283">
    <property type="entry name" value="RGF3_WH"/>
</dbReference>
<protein>
    <submittedName>
        <fullName evidence="7">Rho guanyl nucleotide exchange factor</fullName>
    </submittedName>
</protein>
<dbReference type="STRING" id="183478.A0A364MUF4"/>
<feature type="compositionally biased region" description="Low complexity" evidence="3">
    <location>
        <begin position="383"/>
        <end position="399"/>
    </location>
</feature>
<feature type="compositionally biased region" description="Basic and acidic residues" evidence="3">
    <location>
        <begin position="539"/>
        <end position="548"/>
    </location>
</feature>
<dbReference type="SUPFAM" id="SSF50729">
    <property type="entry name" value="PH domain-like"/>
    <property type="match status" value="1"/>
</dbReference>
<dbReference type="SMART" id="SM00036">
    <property type="entry name" value="CNH"/>
    <property type="match status" value="1"/>
</dbReference>
<feature type="compositionally biased region" description="Polar residues" evidence="3">
    <location>
        <begin position="1"/>
        <end position="21"/>
    </location>
</feature>
<evidence type="ECO:0000256" key="2">
    <source>
        <dbReference type="ARBA" id="ARBA00022658"/>
    </source>
</evidence>
<evidence type="ECO:0000259" key="4">
    <source>
        <dbReference type="PROSITE" id="PS50003"/>
    </source>
</evidence>
<evidence type="ECO:0000256" key="3">
    <source>
        <dbReference type="SAM" id="MobiDB-lite"/>
    </source>
</evidence>
<organism evidence="7 8">
    <name type="scientific">Stemphylium lycopersici</name>
    <name type="common">Tomato gray leaf spot disease fungus</name>
    <name type="synonym">Thyrospora lycopersici</name>
    <dbReference type="NCBI Taxonomy" id="183478"/>
    <lineage>
        <taxon>Eukaryota</taxon>
        <taxon>Fungi</taxon>
        <taxon>Dikarya</taxon>
        <taxon>Ascomycota</taxon>
        <taxon>Pezizomycotina</taxon>
        <taxon>Dothideomycetes</taxon>
        <taxon>Pleosporomycetidae</taxon>
        <taxon>Pleosporales</taxon>
        <taxon>Pleosporineae</taxon>
        <taxon>Pleosporaceae</taxon>
        <taxon>Stemphylium</taxon>
    </lineage>
</organism>
<keyword evidence="8" id="KW-1185">Reference proteome</keyword>
<dbReference type="InterPro" id="IPR041675">
    <property type="entry name" value="PH_5"/>
</dbReference>
<feature type="compositionally biased region" description="Polar residues" evidence="3">
    <location>
        <begin position="307"/>
        <end position="321"/>
    </location>
</feature>
<feature type="region of interest" description="Disordered" evidence="3">
    <location>
        <begin position="1"/>
        <end position="25"/>
    </location>
</feature>
<reference evidence="8" key="1">
    <citation type="submission" date="2018-05" db="EMBL/GenBank/DDBJ databases">
        <title>Draft genome sequence of Stemphylium lycopersici strain CIDEFI 213.</title>
        <authorList>
            <person name="Medina R."/>
            <person name="Franco M.E.E."/>
            <person name="Lucentini C.G."/>
            <person name="Saparrat M.C.N."/>
            <person name="Balatti P.A."/>
        </authorList>
    </citation>
    <scope>NUCLEOTIDE SEQUENCE [LARGE SCALE GENOMIC DNA]</scope>
    <source>
        <strain evidence="8">CIDEFI 213</strain>
    </source>
</reference>
<dbReference type="Pfam" id="PF00621">
    <property type="entry name" value="RhoGEF"/>
    <property type="match status" value="1"/>
</dbReference>
<feature type="compositionally biased region" description="Polar residues" evidence="3">
    <location>
        <begin position="435"/>
        <end position="444"/>
    </location>
</feature>
<evidence type="ECO:0000313" key="7">
    <source>
        <dbReference type="EMBL" id="RAR03873.1"/>
    </source>
</evidence>
<keyword evidence="2" id="KW-0344">Guanine-nucleotide releasing factor</keyword>
<evidence type="ECO:0000259" key="6">
    <source>
        <dbReference type="PROSITE" id="PS50219"/>
    </source>
</evidence>
<feature type="compositionally biased region" description="Polar residues" evidence="3">
    <location>
        <begin position="609"/>
        <end position="620"/>
    </location>
</feature>
<proteinExistence type="predicted"/>
<evidence type="ECO:0000256" key="1">
    <source>
        <dbReference type="ARBA" id="ARBA00022553"/>
    </source>
</evidence>
<feature type="region of interest" description="Disordered" evidence="3">
    <location>
        <begin position="175"/>
        <end position="209"/>
    </location>
</feature>
<keyword evidence="1" id="KW-0597">Phosphoprotein</keyword>
<accession>A0A364MUF4</accession>
<dbReference type="Pfam" id="PF23582">
    <property type="entry name" value="WHD_RGF3"/>
    <property type="match status" value="1"/>
</dbReference>
<comment type="caution">
    <text evidence="7">The sequence shown here is derived from an EMBL/GenBank/DDBJ whole genome shotgun (WGS) entry which is preliminary data.</text>
</comment>
<feature type="compositionally biased region" description="Polar residues" evidence="3">
    <location>
        <begin position="233"/>
        <end position="248"/>
    </location>
</feature>
<dbReference type="InterPro" id="IPR035899">
    <property type="entry name" value="DBL_dom_sf"/>
</dbReference>
<dbReference type="Pfam" id="PF00780">
    <property type="entry name" value="CNH"/>
    <property type="match status" value="1"/>
</dbReference>
<gene>
    <name evidence="7" type="ORF">DDE83_008061</name>
</gene>
<sequence>MACERGSSTRQTKCSWAQGDNSARKQAIGRRLRTTARSADTLQFQSVIIAITTRYCSPAAASPSGPSPALQPRKTHLTIRSTAATDAQGDRQRCPCPSFSDSAEEIPDQRMRARGISQLAAASPASWTQARPGCWTPKLSSAGPVMVPAQPRQPWLPSPAAMPYYGNGQNYYNPNIPHSNPYHDPYNRSTPANDHGDAANGAPTDYGFAQPERRNSMAARQNDELFMGAASSPHMSQDPMSPTYTSSAGYGYPPQRQQLEYNPQNYNTQPIALPNPQHYGGVNRSFAPSLSTSAAHQPYNPAAYAGSNLSRTNTTSQSYGFSPTSPTVSYPSPTAYQSSSFGRASSVQRGASAYGSAAPPPLPVPPGSTHLPSDDWGSRPVRNASNASSGYYSSTASHAPLPSPPAYDTGYGSQRGDRYGTALPPMPEAPHHGSPQRSGTTSSRPLPPPPPHESDSDENYASQPGYQNDLFNQVMDMTGGAAHVQQPNGQYHHPDQYSSGRNGTNGGRAGAHPGQDTYGSDESDPEAIAGLAALQMAEEQDRADEARRASGSGQWNYNPVHSPHMPMEPGSASDSDYVGGMDVGTYGGGFEPTFNYGGDPLQLAAGGHPSSTSGSQQRSEPASEDYDSIHPFSSFPGNARVDTFGTGGLEEPSARRRSYDEGDEVTLMDSASAMSGTTLMGPSAVMPGEPPDMFYHPGISNRPLPPPPVNTNNRRMNHTSNSSTGSGSYEYWRNAPSAHGSYPVDPTAVHMVSPTGAHVPRSTSLLHQPNARDAIPLPRSKTDAEQGHRPRGAGNRNTLYSAMESDGNTLTPNSADAVAIDLPTIPAGKRFNPAKLSSIDFKKCSEPWALSSVIAWLKNMTEGENDLKEGPIQEGLIALFTHKVPTMNIADAETLSSRVVAEMYKAGTLVHEEEWLKFSSESMTGVIFQLTGAGCYAPMLHTHASPGRCYSHHCQRTLKKIDLHAPSAAPRSEDWATFYKLKKEDIEGANKKEIERQNILHEIVQGEDSYMNRLDVLRHLYRDRLQAAQPPVIPPKKVDRFIRDVFSKVDAVRKANEDHLLPQIKYRQQEQGPWIVGFSDIFREWIRKAKQAYIEYAAAFPYASFLVRQEADRNMLFRTFLDDAQKNKLSNKLGWDTYLKGPIDRLQRYGLLLDTVLKYSTVDNEEKKNLQVAKDEIKAVTLECDSRVAEMGRKVGLADLQAKLILRPGMQRVELNLDHLGRELIYRGDLQRMGGSRFSWLETHALLFDHYLVLAKTVSTREMDGVTKSEKYDVSRLPIPMDLLVLESEDDDPIVRSTMKGISTVTTVSSRVGTGAGTRLNSSPAPGSLQHTTTSTSLGSTNTSGSGKTAVNAAMNDVNRDEKILYPFRVKHLGKETYTLYAPSAQNRAEWCDKLIIAKTRHAAALFAQNAEPFRLRVMSDAAFAYDSAMPSQKAITIKGTPLDRAVEEVEKLFVNVGRPVPICRARVNCATAFNQPYGKHMVAVGTDIGVYVSDFNNPRGWSKAIQVPRVTQIAVLEQFSLMLLISDKALIAYHLDAVCPVSGVPPTNDSTRRAPQKLSGARDIGFFATGVMKDRTLVFYKKRDGISSTFKVLEPVYQKSTEKKSRIWKSGRTEFFREYDEFYIPAECFTINLFHSSLAISTSKGFEVLTLDKKQPWSVPDLKQPHVATIASRLQNQDPLGMFRLSDQEFLLCYEECAVYINKNGDISRSVIMEFVGKARSAAMYGPYVLLFDPDFVEIRNAQNGRLRQVIAGRDVKCLDDGLSGGSSHNRTVKLSLQHPQHERSQVVVELVLNEGQKE</sequence>